<dbReference type="RefSeq" id="WP_045549288.1">
    <property type="nucleotide sequence ID" value="NZ_JZDQ02000009.1"/>
</dbReference>
<organism evidence="2 3">
    <name type="scientific">Nocardioides luteus</name>
    <dbReference type="NCBI Taxonomy" id="1844"/>
    <lineage>
        <taxon>Bacteria</taxon>
        <taxon>Bacillati</taxon>
        <taxon>Actinomycetota</taxon>
        <taxon>Actinomycetes</taxon>
        <taxon>Propionibacteriales</taxon>
        <taxon>Nocardioidaceae</taxon>
        <taxon>Nocardioides</taxon>
    </lineage>
</organism>
<protein>
    <recommendedName>
        <fullName evidence="4">TIGR02206 family membrane protein</fullName>
    </recommendedName>
</protein>
<keyword evidence="1" id="KW-0472">Membrane</keyword>
<dbReference type="STRING" id="1844.UG56_007695"/>
<keyword evidence="1" id="KW-1133">Transmembrane helix</keyword>
<feature type="transmembrane region" description="Helical" evidence="1">
    <location>
        <begin position="38"/>
        <end position="56"/>
    </location>
</feature>
<reference evidence="2" key="1">
    <citation type="submission" date="2016-10" db="EMBL/GenBank/DDBJ databases">
        <title>Draft Genome Sequence of Nocardioides luteus Strain BAFB, an Alkane-Degrading Bacterium Isolated from JP-7 Polluted Soil.</title>
        <authorList>
            <person name="Brown L."/>
            <person name="Ruiz O.N."/>
            <person name="Gunasekera T."/>
        </authorList>
    </citation>
    <scope>NUCLEOTIDE SEQUENCE [LARGE SCALE GENOMIC DNA]</scope>
    <source>
        <strain evidence="2">BAFB</strain>
    </source>
</reference>
<sequence length="232" mass="26004">MEAFGVTHLVPLSLLAAGIVAVIRLGRGQRDEENPSRFSRGFALAIPLTTIPLQGHEWVTDFDLFIDLPLQLCDLAWVAAAIALWTHHPYPTALTCFWGLTLTTQGVFTPDVMDFPDVSYFTFWGMHLMVVLAAVYLVFGMKLLPTWRAYGWTVATTAAWAVIAYVFDLALDANYGYLRYKPKFGSMLDLLGPWPFYILSEIALISSVWALITLGLRLWARQEGSTRTPVRS</sequence>
<name>A0A1J4N6W5_9ACTN</name>
<dbReference type="AlphaFoldDB" id="A0A1J4N6W5"/>
<evidence type="ECO:0000313" key="3">
    <source>
        <dbReference type="Proteomes" id="UP000033772"/>
    </source>
</evidence>
<dbReference type="OrthoDB" id="9813172at2"/>
<gene>
    <name evidence="2" type="ORF">UG56_007695</name>
</gene>
<feature type="transmembrane region" description="Helical" evidence="1">
    <location>
        <begin position="120"/>
        <end position="139"/>
    </location>
</feature>
<feature type="transmembrane region" description="Helical" evidence="1">
    <location>
        <begin position="194"/>
        <end position="219"/>
    </location>
</feature>
<dbReference type="Proteomes" id="UP000033772">
    <property type="component" value="Unassembled WGS sequence"/>
</dbReference>
<feature type="transmembrane region" description="Helical" evidence="1">
    <location>
        <begin position="6"/>
        <end position="26"/>
    </location>
</feature>
<accession>A0A1J4N6W5</accession>
<evidence type="ECO:0000313" key="2">
    <source>
        <dbReference type="EMBL" id="OIJ27259.1"/>
    </source>
</evidence>
<dbReference type="NCBIfam" id="TIGR02206">
    <property type="entry name" value="intg_mem_TP0381"/>
    <property type="match status" value="1"/>
</dbReference>
<evidence type="ECO:0008006" key="4">
    <source>
        <dbReference type="Google" id="ProtNLM"/>
    </source>
</evidence>
<dbReference type="InterPro" id="IPR011737">
    <property type="entry name" value="CHP02206_TP0381"/>
</dbReference>
<dbReference type="EMBL" id="JZDQ02000009">
    <property type="protein sequence ID" value="OIJ27259.1"/>
    <property type="molecule type" value="Genomic_DNA"/>
</dbReference>
<keyword evidence="3" id="KW-1185">Reference proteome</keyword>
<proteinExistence type="predicted"/>
<dbReference type="Pfam" id="PF14808">
    <property type="entry name" value="TMEM164"/>
    <property type="match status" value="1"/>
</dbReference>
<keyword evidence="1" id="KW-0812">Transmembrane</keyword>
<feature type="transmembrane region" description="Helical" evidence="1">
    <location>
        <begin position="151"/>
        <end position="171"/>
    </location>
</feature>
<comment type="caution">
    <text evidence="2">The sequence shown here is derived from an EMBL/GenBank/DDBJ whole genome shotgun (WGS) entry which is preliminary data.</text>
</comment>
<evidence type="ECO:0000256" key="1">
    <source>
        <dbReference type="SAM" id="Phobius"/>
    </source>
</evidence>